<dbReference type="EMBL" id="HE999757">
    <property type="protein sequence ID" value="CCO12048.2"/>
    <property type="molecule type" value="Genomic_DNA"/>
</dbReference>
<accession>K8EJM0</accession>
<sequence>MKIYYKIDANGYPLESKVFSTEETAAEEGYNYPSWEELLLKPKWSEKMNKWVETATDEELNPPEMEELTKEEELAQQISELEIKNMEKDILIESMGQQLSDLEIMILGGKENG</sequence>
<organism evidence="1 3">
    <name type="scientific">Carnobacterium maltaromaticum LMA28</name>
    <dbReference type="NCBI Taxonomy" id="1234679"/>
    <lineage>
        <taxon>Bacteria</taxon>
        <taxon>Bacillati</taxon>
        <taxon>Bacillota</taxon>
        <taxon>Bacilli</taxon>
        <taxon>Lactobacillales</taxon>
        <taxon>Carnobacteriaceae</taxon>
        <taxon>Carnobacterium</taxon>
    </lineage>
</organism>
<dbReference type="EMBL" id="HE999757">
    <property type="protein sequence ID" value="CCO11567.2"/>
    <property type="molecule type" value="Genomic_DNA"/>
</dbReference>
<evidence type="ECO:0000313" key="1">
    <source>
        <dbReference type="EMBL" id="CCO11567.2"/>
    </source>
</evidence>
<evidence type="ECO:0000313" key="2">
    <source>
        <dbReference type="EMBL" id="CCO12048.2"/>
    </source>
</evidence>
<accession>K8E4Q9</accession>
<dbReference type="KEGG" id="cml:BN424_2126"/>
<dbReference type="AlphaFoldDB" id="K8E4Q9"/>
<reference evidence="1 3" key="1">
    <citation type="journal article" date="2013" name="Genome Announc.">
        <title>Complete Chromosome Sequence of Carnobacterium maltaromaticum LMA 28.</title>
        <authorList>
            <person name="Cailliez-Grimal C."/>
            <person name="Chaillou S."/>
            <person name="Anba-Mondoloni J."/>
            <person name="Loux V."/>
            <person name="Afzal M.I."/>
            <person name="Rahman A."/>
            <person name="Kergourlay G."/>
            <person name="Champomier-Verges M.C."/>
            <person name="Zagorec M."/>
            <person name="Dalgaard P."/>
            <person name="Leisner J.J."/>
            <person name="Prevost H."/>
            <person name="Revol-Junelles A.M."/>
            <person name="Borges F."/>
        </authorList>
    </citation>
    <scope>NUCLEOTIDE SEQUENCE</scope>
    <source>
        <strain evidence="1 3">LMA28</strain>
    </source>
</reference>
<keyword evidence="3" id="KW-1185">Reference proteome</keyword>
<name>K8E4Q9_CARML</name>
<dbReference type="RefSeq" id="WP_015076716.1">
    <property type="nucleotide sequence ID" value="NC_019425.2"/>
</dbReference>
<gene>
    <name evidence="1" type="ORF">BN424_2126</name>
    <name evidence="2" type="ORF">BN424_2609</name>
</gene>
<evidence type="ECO:0008006" key="4">
    <source>
        <dbReference type="Google" id="ProtNLM"/>
    </source>
</evidence>
<dbReference type="STRING" id="1234679.BN424_2126"/>
<protein>
    <recommendedName>
        <fullName evidence="4">Phage protein</fullName>
    </recommendedName>
</protein>
<dbReference type="HOGENOM" id="CLU_2128977_0_0_9"/>
<proteinExistence type="predicted"/>
<dbReference type="KEGG" id="cml:BN424_2609"/>
<dbReference type="Proteomes" id="UP000000212">
    <property type="component" value="Chromosome"/>
</dbReference>
<evidence type="ECO:0000313" key="3">
    <source>
        <dbReference type="Proteomes" id="UP000000212"/>
    </source>
</evidence>